<dbReference type="KEGG" id="bmic:BMR1_02g01981"/>
<protein>
    <recommendedName>
        <fullName evidence="2">C2 NT-type domain-containing protein</fullName>
    </recommendedName>
</protein>
<reference evidence="3 4" key="1">
    <citation type="journal article" date="2012" name="Nucleic Acids Res.">
        <title>Sequencing of the smallest Apicomplexan genome from the human pathogen Babesia microti.</title>
        <authorList>
            <person name="Cornillot E."/>
            <person name="Hadj-Kaddour K."/>
            <person name="Dassouli A."/>
            <person name="Noel B."/>
            <person name="Ranwez V."/>
            <person name="Vacherie B."/>
            <person name="Augagneur Y."/>
            <person name="Bres V."/>
            <person name="Duclos A."/>
            <person name="Randazzo S."/>
            <person name="Carcy B."/>
            <person name="Debierre-Grockiego F."/>
            <person name="Delbecq S."/>
            <person name="Moubri-Menage K."/>
            <person name="Shams-Eldin H."/>
            <person name="Usmani-Brown S."/>
            <person name="Bringaud F."/>
            <person name="Wincker P."/>
            <person name="Vivares C.P."/>
            <person name="Schwarz R.T."/>
            <person name="Schetters T.P."/>
            <person name="Krause P.J."/>
            <person name="Gorenflot A."/>
            <person name="Berry V."/>
            <person name="Barbe V."/>
            <person name="Ben Mamoun C."/>
        </authorList>
    </citation>
    <scope>NUCLEOTIDE SEQUENCE [LARGE SCALE GENOMIC DNA]</scope>
    <source>
        <strain evidence="3 4">RI</strain>
    </source>
</reference>
<keyword evidence="1" id="KW-0175">Coiled coil</keyword>
<keyword evidence="4" id="KW-1185">Reference proteome</keyword>
<dbReference type="Proteomes" id="UP000002899">
    <property type="component" value="Chromosome II"/>
</dbReference>
<dbReference type="GeneID" id="24424183"/>
<name>A0A1R4AAC9_BABMR</name>
<organism evidence="3 4">
    <name type="scientific">Babesia microti (strain RI)</name>
    <dbReference type="NCBI Taxonomy" id="1133968"/>
    <lineage>
        <taxon>Eukaryota</taxon>
        <taxon>Sar</taxon>
        <taxon>Alveolata</taxon>
        <taxon>Apicomplexa</taxon>
        <taxon>Aconoidasida</taxon>
        <taxon>Piroplasmida</taxon>
        <taxon>Babesiidae</taxon>
        <taxon>Babesia</taxon>
    </lineage>
</organism>
<feature type="domain" description="C2 NT-type" evidence="2">
    <location>
        <begin position="7"/>
        <end position="149"/>
    </location>
</feature>
<evidence type="ECO:0000256" key="1">
    <source>
        <dbReference type="SAM" id="Coils"/>
    </source>
</evidence>
<accession>A0A1R4AAC9</accession>
<dbReference type="AlphaFoldDB" id="A0A1R4AAC9"/>
<dbReference type="Pfam" id="PF10358">
    <property type="entry name" value="NT-C2"/>
    <property type="match status" value="1"/>
</dbReference>
<reference evidence="3 4" key="2">
    <citation type="journal article" date="2013" name="PLoS ONE">
        <title>Whole genome mapping and re-organization of the nuclear and mitochondrial genomes of Babesia microti isolates.</title>
        <authorList>
            <person name="Cornillot E."/>
            <person name="Dassouli A."/>
            <person name="Garg A."/>
            <person name="Pachikara N."/>
            <person name="Randazzo S."/>
            <person name="Depoix D."/>
            <person name="Carcy B."/>
            <person name="Delbecq S."/>
            <person name="Frutos R."/>
            <person name="Silva J.C."/>
            <person name="Sutton R."/>
            <person name="Krause P.J."/>
            <person name="Mamoun C.B."/>
        </authorList>
    </citation>
    <scope>NUCLEOTIDE SEQUENCE [LARGE SCALE GENOMIC DNA]</scope>
    <source>
        <strain evidence="3 4">RI</strain>
    </source>
</reference>
<dbReference type="PROSITE" id="PS51840">
    <property type="entry name" value="C2_NT"/>
    <property type="match status" value="1"/>
</dbReference>
<dbReference type="InterPro" id="IPR019448">
    <property type="entry name" value="NT-C2"/>
</dbReference>
<dbReference type="VEuPathDB" id="PiroplasmaDB:BMR1_02g01981"/>
<dbReference type="EMBL" id="FO082872">
    <property type="protein sequence ID" value="SJK85958.1"/>
    <property type="molecule type" value="Genomic_DNA"/>
</dbReference>
<evidence type="ECO:0000313" key="4">
    <source>
        <dbReference type="Proteomes" id="UP000002899"/>
    </source>
</evidence>
<evidence type="ECO:0000313" key="3">
    <source>
        <dbReference type="EMBL" id="SJK85958.1"/>
    </source>
</evidence>
<proteinExistence type="predicted"/>
<feature type="coiled-coil region" evidence="1">
    <location>
        <begin position="211"/>
        <end position="260"/>
    </location>
</feature>
<dbReference type="RefSeq" id="XP_021338161.1">
    <property type="nucleotide sequence ID" value="XM_021481528.1"/>
</dbReference>
<evidence type="ECO:0000259" key="2">
    <source>
        <dbReference type="PROSITE" id="PS51840"/>
    </source>
</evidence>
<dbReference type="OrthoDB" id="365999at2759"/>
<reference evidence="3 4" key="3">
    <citation type="journal article" date="2016" name="Sci. Rep.">
        <title>Genome-wide diversity and gene expression profiling of Babesia microti isolates identify polymorphic genes that mediate host-pathogen interactions.</title>
        <authorList>
            <person name="Silva J.C."/>
            <person name="Cornillot E."/>
            <person name="McCracken C."/>
            <person name="Usmani-Brown S."/>
            <person name="Dwivedi A."/>
            <person name="Ifeonu O.O."/>
            <person name="Crabtree J."/>
            <person name="Gotia H.T."/>
            <person name="Virji A.Z."/>
            <person name="Reynes C."/>
            <person name="Colinge J."/>
            <person name="Kumar V."/>
            <person name="Lawres L."/>
            <person name="Pazzi J.E."/>
            <person name="Pablo J.V."/>
            <person name="Hung C."/>
            <person name="Brancato J."/>
            <person name="Kumari P."/>
            <person name="Orvis J."/>
            <person name="Tretina K."/>
            <person name="Chibucos M."/>
            <person name="Ott S."/>
            <person name="Sadzewicz L."/>
            <person name="Sengamalay N."/>
            <person name="Shetty A.C."/>
            <person name="Su Q."/>
            <person name="Tallon L."/>
            <person name="Fraser C.M."/>
            <person name="Frutos R."/>
            <person name="Molina D.M."/>
            <person name="Krause P.J."/>
            <person name="Ben Mamoun C."/>
        </authorList>
    </citation>
    <scope>NUCLEOTIDE SEQUENCE [LARGE SCALE GENOMIC DNA]</scope>
    <source>
        <strain evidence="3 4">RI</strain>
    </source>
</reference>
<sequence>MPQSIMKYPHDRGSKRFIFEICIHRLTLSVPVRTYVNFVWVGGTHRSQNCNPVELEANSQYHRINQKLVLHQSFNGNSNGGKYSTVYEPRLTRLKVVEADQYSKHKVLAECMIDLSEFLETPNDGLLSIPLGGSNDPNAAIRISVNVTAFLKGDDEAVSVSSVLSTISEFPGDLQSEHKWDPNASISRTCMLHEYGSEDIYKTINRMATKLSKVEREIQSKTIKLSKVNRQNMDEINGMKAQLELQIAQKDKQIKILVNQLDEMHTALAISHQRELELGGAISEVEENDESLDNYKKKYVRKVRASSMDNGEFVTTKHYESIVHDEVAKYVPVYPSKSHGRSRTYVPIRSHSREYMHHSIEDEYIEPDTLSTKVKQLAIPDDDKEYYINQNNKLKDAIRELESELKYKGSTMTKEPTTRLRSGTLPRSYSREESYVHVEAKNCGSNIGTHIGTNFVETPLHMRPYGSRIGSSRPFEPVYNRIPTGYPKSGVSLNDRSSLPRDVNSCFANSARANNLTGPGQYFHSYKSITKQTSATNMVNPREDPPLFHVRRVIGYSKPQPGSDHLFPVQTNVKATSGIGVPTSKNANTVDLESKIMGLEMELATTKVALADSETRREADKNVFTKQLSEAK</sequence>